<dbReference type="GO" id="GO:0006154">
    <property type="term" value="P:adenosine catabolic process"/>
    <property type="evidence" value="ECO:0007669"/>
    <property type="project" value="TreeGrafter"/>
</dbReference>
<evidence type="ECO:0000313" key="1">
    <source>
        <dbReference type="EMBL" id="TYK60419.1"/>
    </source>
</evidence>
<dbReference type="GO" id="GO:0046103">
    <property type="term" value="P:inosine biosynthetic process"/>
    <property type="evidence" value="ECO:0007669"/>
    <property type="project" value="TreeGrafter"/>
</dbReference>
<dbReference type="InterPro" id="IPR032466">
    <property type="entry name" value="Metal_Hydrolase"/>
</dbReference>
<comment type="caution">
    <text evidence="1">The sequence shown here is derived from an EMBL/GenBank/DDBJ whole genome shotgun (WGS) entry which is preliminary data.</text>
</comment>
<dbReference type="GO" id="GO:0004000">
    <property type="term" value="F:adenosine deaminase activity"/>
    <property type="evidence" value="ECO:0007669"/>
    <property type="project" value="TreeGrafter"/>
</dbReference>
<dbReference type="EMBL" id="VSRO01000001">
    <property type="protein sequence ID" value="TYK60419.1"/>
    <property type="molecule type" value="Genomic_DNA"/>
</dbReference>
<dbReference type="InterPro" id="IPR006330">
    <property type="entry name" value="Ado/ade_deaminase"/>
</dbReference>
<dbReference type="RefSeq" id="WP_148852554.1">
    <property type="nucleotide sequence ID" value="NZ_VSRO01000001.1"/>
</dbReference>
<protein>
    <recommendedName>
        <fullName evidence="3">Adenosine deaminase</fullName>
    </recommendedName>
</protein>
<dbReference type="PANTHER" id="PTHR11409">
    <property type="entry name" value="ADENOSINE DEAMINASE"/>
    <property type="match status" value="1"/>
</dbReference>
<dbReference type="Proteomes" id="UP000324029">
    <property type="component" value="Unassembled WGS sequence"/>
</dbReference>
<accession>A0A5D3GIC2</accession>
<evidence type="ECO:0000313" key="2">
    <source>
        <dbReference type="Proteomes" id="UP000324029"/>
    </source>
</evidence>
<organism evidence="1 2">
    <name type="scientific">Pseudomonas synxantha</name>
    <dbReference type="NCBI Taxonomy" id="47883"/>
    <lineage>
        <taxon>Bacteria</taxon>
        <taxon>Pseudomonadati</taxon>
        <taxon>Pseudomonadota</taxon>
        <taxon>Gammaproteobacteria</taxon>
        <taxon>Pseudomonadales</taxon>
        <taxon>Pseudomonadaceae</taxon>
        <taxon>Pseudomonas</taxon>
    </lineage>
</organism>
<dbReference type="GO" id="GO:0005829">
    <property type="term" value="C:cytosol"/>
    <property type="evidence" value="ECO:0007669"/>
    <property type="project" value="TreeGrafter"/>
</dbReference>
<name>A0A5D3GIC2_9PSED</name>
<dbReference type="Gene3D" id="3.20.20.140">
    <property type="entry name" value="Metal-dependent hydrolases"/>
    <property type="match status" value="2"/>
</dbReference>
<dbReference type="GO" id="GO:0043103">
    <property type="term" value="P:hypoxanthine salvage"/>
    <property type="evidence" value="ECO:0007669"/>
    <property type="project" value="TreeGrafter"/>
</dbReference>
<dbReference type="PANTHER" id="PTHR11409:SF43">
    <property type="entry name" value="ADENOSINE DEAMINASE"/>
    <property type="match status" value="1"/>
</dbReference>
<dbReference type="SUPFAM" id="SSF51556">
    <property type="entry name" value="Metallo-dependent hydrolases"/>
    <property type="match status" value="1"/>
</dbReference>
<proteinExistence type="predicted"/>
<sequence length="841" mass="96221">MSAQAASIGSLLSTLLLSDYRVLRLSWETPFTQQLELSKLREPAYLAYQPWAARFPDHVFDSAWRFLAARQPENGVLINALQALVDEFLNLRHGELRVHRDLFGSWQQGVASRLSSLPIQAAADVILRAGECNPDRSFRLRLDSFNREIAPWRRQVVPLLRPEEAPVADYVEREGLHESHLHLNGSTHAEICWLRAIRDSRAETRDFVNAWTREKSGGRIRELVGQTNPELTPQVFHQHLQTAGRLRSWLIGSTNGQLAPNALLPSSCQSLYSAGNDEWSEGLSVPTPSWRDEPDVEEEFTWMAALVARLRQHPSVQLSRMFHTYLLLLNQYYRLLVQSEAQYGFDQFQKFTLTGLREPSEREFRARFHAMHGPRLARSTVGYLEGRFAPKVDPLKACRLFQAILGGYLNYLNDATAAGRLSIKPPRSLSALLSELDRYFERPTFPHRSVHRLALVAHFIKLDWSPNEKGKAGPYRHYPLDMQLRRTTNVLLSVLARWPRLRTWVRGIDAAANELHAPPDVFAPAFRVCRRAGLDRRTYHAGEDFRHLLSGIATMWEALELLDLRNGDRIGHGTAMGIRPSLWLDRMPGKITLPRGEWLLSVLAAWQLLRDVPEMQACVHRLHRELELVAHQIFGRSLVAFDIERAMALRGLSRLDLMRQLTGDENSPHEPLSDLWREETLRVRSACQNQPQAVGLLWEWLNDAGVHKRAGELTEKEADFMDAQGYLRLQQALMQQIADRGVLIETLPSSNVRISQYHHIGEHHSLRWMRVPGHVEDGDPDIKVCLGSDDPGIFASDLETEFYLMYATLRRAGLSDSESLHRLSVLNERGRIYRFHHPLLS</sequence>
<dbReference type="AlphaFoldDB" id="A0A5D3GIC2"/>
<reference evidence="1 2" key="2">
    <citation type="submission" date="2019-08" db="EMBL/GenBank/DDBJ databases">
        <authorList>
            <person name="Brilhante M."/>
            <person name="Perreten V."/>
        </authorList>
    </citation>
    <scope>NUCLEOTIDE SEQUENCE [LARGE SCALE GENOMIC DNA]</scope>
    <source>
        <strain evidence="1 2">MCP106</strain>
    </source>
</reference>
<reference evidence="1 2" key="1">
    <citation type="submission" date="2019-08" db="EMBL/GenBank/DDBJ databases">
        <title>Subclass B2 metallo-beta lactamase from Pseudomonas synxantha.</title>
        <authorList>
            <person name="Poirel L."/>
            <person name="Palmieri M."/>
            <person name="Masseron A."/>
            <person name="Perreten V."/>
            <person name="Nordman P."/>
        </authorList>
    </citation>
    <scope>NUCLEOTIDE SEQUENCE [LARGE SCALE GENOMIC DNA]</scope>
    <source>
        <strain evidence="1 2">MCP106</strain>
    </source>
</reference>
<gene>
    <name evidence="1" type="ORF">FXO26_04705</name>
</gene>
<evidence type="ECO:0008006" key="3">
    <source>
        <dbReference type="Google" id="ProtNLM"/>
    </source>
</evidence>